<feature type="non-terminal residue" evidence="7">
    <location>
        <position position="1"/>
    </location>
</feature>
<dbReference type="PROSITE" id="PS00012">
    <property type="entry name" value="PHOSPHOPANTETHEINE"/>
    <property type="match status" value="1"/>
</dbReference>
<dbReference type="Gene3D" id="3.30.559.30">
    <property type="entry name" value="Nonribosomal peptide synthetase, condensation domain"/>
    <property type="match status" value="2"/>
</dbReference>
<dbReference type="Pfam" id="PF00668">
    <property type="entry name" value="Condensation"/>
    <property type="match status" value="2"/>
</dbReference>
<dbReference type="GO" id="GO:0017000">
    <property type="term" value="P:antibiotic biosynthetic process"/>
    <property type="evidence" value="ECO:0007669"/>
    <property type="project" value="UniProtKB-KW"/>
</dbReference>
<dbReference type="Gene3D" id="1.10.1200.10">
    <property type="entry name" value="ACP-like"/>
    <property type="match status" value="2"/>
</dbReference>
<keyword evidence="4" id="KW-0597">Phosphoprotein</keyword>
<dbReference type="FunFam" id="2.30.38.10:FF:000001">
    <property type="entry name" value="Non-ribosomal peptide synthetase PvdI"/>
    <property type="match status" value="1"/>
</dbReference>
<sequence>LEDLRGFRIELDEVETVISKYQYAREQVVVVRGGDNDQLVAYVSFHKYEGENPKEELRSYLKEYLPDYMIPDLIVEIDKLPLNSNGKIDRKALPEPTLINDITKVHIPPSSIIEKELVQIWMELLGSKKISVKDNFFELGGNSLLAAKFIWKVNRKLNKDLRMQVVFSHPTVRELSQILQEESNNRAIRIKETKKRNINLVTNGFMIPVSYAQSRIWLMDQLIDNKSVYNIASEIDISGNLDEKILEDCLNEIVSRHETLRTYFEMVDGELMQIIKEAQPLYFEHVNLGNLSGNQKEKQCNVIAKREATYQFNLSSPPLLRAVLVQLNNNEYKLFLTLHHIIADGWSVGVLVREMSILYDAALKGKSFNLPALEIQYADFSEWERESVKEGRLDEKLEFWKEYLSGEIPVLELPTNYPRSSNQTFKGAIFEFKIPSDLTKAIKELGNKENTTLYMTLLSAFKIFLYRLSGQTDILVGSPAANRNQEETENLIGFFVNNLVLRTGLTDKTTFYELLNQVKTNATSAYSNQDVPFDKIVEQASISRSNSFSPLFQVMFALQNMPRETLELENLDINISRNQNNTSKYDLLLEVTENDDELISLFEYNTTLFNEETISQWTNYFINILKEIVANPNEKISRISLLGSREREEVIDNFNQTAFPFSRNKTLTEIFEEQVDLNPDKIAVTYEDKSLTYSELNKRANQVARELRHQGVTTETIVGIMVDRSIEMVTGIFGILKAGGAYLPILPEYPKERISFILNDSEVNTIITQKKYKNNIDWVKGNILAIDSKEFEELDTSNLKPIHNERNLAYIIYTSGSTGNPKGVMIEHFSVINRIEWMIRELDFTSTDVFLQKASFVFDFSVWELFGWSFLGASLSLLKSGDEKDPYKIIEKIEEEKVTHVHFSPSMLNIFLESLEDPLLLNRVGSLRRVSSGGEVLQLKHVKQFKETLYKQHGIELTNMYGPTETTIDVTSYHCTFEEDYSIPIGKPIQNVQMFILDANNEIQPPGVPGELCISGECLARGYINQEKLTKEKFVEHPYKSGKMYRTGDVAKWLPDGNIEYLGRVDHQVKLRGFRIELDEVETVISKYQYAREQVVVVRGGDNDQLVAYVSFHKYEGENPKEELRSYLKEYLPDYMIPDLIVEIDKLPLNSNGKIDRKALPEPGIRDNFFELGGHSLLAAKLAWEINNKLDENLSMQDIFTYPTVKDTAEFMEGNSKNKSPKKRISHRKNKEIYPLTAEQQGIWFQEQMISGSSAYNMSLPMEIKGELNIEILEKSFMKLVKRHEILRANFKSIRGLPKQVVKPSLQLMIDKVRCTHMSKSEIGKEIEAEAFRPFDISDEPLIRVKLLITGINEYVLMITMHHIISDAVSFKNLVEEVITFYSYENEKEEVVLPNLPIQFSDYAEWQQNWINSKDFNIQVDYWLNKLAGAPVSLNLPNDYHRLSINNVEGSIFDFEIPTNIGNDLRKLANKEGVTLYMLFIAAWNILLSKISGSKDIVVGTSASGRNIDTERLIGLFVNTIPIRTVVKNEAGFIDYLQGVKTTVLEAFENQDLPFEMLLNKLKVKRDHSKLPLCQVFFSYQNRKTHNEIKQPNGLNLERIDLKKTTVRYDIVADIIDDEERLSAVVEYSTGLFKRETIKSLSDDYLLILERIAKNPYLSLKDLK</sequence>
<dbReference type="SUPFAM" id="SSF52777">
    <property type="entry name" value="CoA-dependent acyltransferases"/>
    <property type="match status" value="4"/>
</dbReference>
<dbReference type="CDD" id="cd05930">
    <property type="entry name" value="A_NRPS"/>
    <property type="match status" value="1"/>
</dbReference>
<name>A0A5D4NH26_9BACI</name>
<evidence type="ECO:0000256" key="4">
    <source>
        <dbReference type="ARBA" id="ARBA00022553"/>
    </source>
</evidence>
<evidence type="ECO:0000256" key="2">
    <source>
        <dbReference type="ARBA" id="ARBA00006432"/>
    </source>
</evidence>
<dbReference type="PROSITE" id="PS00455">
    <property type="entry name" value="AMP_BINDING"/>
    <property type="match status" value="1"/>
</dbReference>
<reference evidence="7 8" key="1">
    <citation type="submission" date="2019-08" db="EMBL/GenBank/DDBJ databases">
        <title>Bacillus genomes from the desert of Cuatro Cienegas, Coahuila.</title>
        <authorList>
            <person name="Olmedo-Alvarez G."/>
        </authorList>
    </citation>
    <scope>NUCLEOTIDE SEQUENCE [LARGE SCALE GENOMIC DNA]</scope>
    <source>
        <strain evidence="7 8">CH34_1T</strain>
    </source>
</reference>
<comment type="caution">
    <text evidence="7">The sequence shown here is derived from an EMBL/GenBank/DDBJ whole genome shotgun (WGS) entry which is preliminary data.</text>
</comment>
<dbReference type="InterPro" id="IPR001242">
    <property type="entry name" value="Condensation_dom"/>
</dbReference>
<dbReference type="InterPro" id="IPR045851">
    <property type="entry name" value="AMP-bd_C_sf"/>
</dbReference>
<dbReference type="EMBL" id="VTEI01000025">
    <property type="protein sequence ID" value="TYS13034.1"/>
    <property type="molecule type" value="Genomic_DNA"/>
</dbReference>
<dbReference type="GO" id="GO:0031177">
    <property type="term" value="F:phosphopantetheine binding"/>
    <property type="evidence" value="ECO:0007669"/>
    <property type="project" value="InterPro"/>
</dbReference>
<keyword evidence="3" id="KW-0596">Phosphopantetheine</keyword>
<evidence type="ECO:0000256" key="5">
    <source>
        <dbReference type="ARBA" id="ARBA00023194"/>
    </source>
</evidence>
<evidence type="ECO:0000313" key="8">
    <source>
        <dbReference type="Proteomes" id="UP000322267"/>
    </source>
</evidence>
<comment type="cofactor">
    <cofactor evidence="1">
        <name>pantetheine 4'-phosphate</name>
        <dbReference type="ChEBI" id="CHEBI:47942"/>
    </cofactor>
</comment>
<protein>
    <submittedName>
        <fullName evidence="7">Amino acid adenylation domain-containing protein</fullName>
    </submittedName>
</protein>
<dbReference type="FunFam" id="3.40.50.12780:FF:000012">
    <property type="entry name" value="Non-ribosomal peptide synthetase"/>
    <property type="match status" value="1"/>
</dbReference>
<evidence type="ECO:0000256" key="1">
    <source>
        <dbReference type="ARBA" id="ARBA00001957"/>
    </source>
</evidence>
<dbReference type="GO" id="GO:0043041">
    <property type="term" value="P:amino acid activation for nonribosomal peptide biosynthetic process"/>
    <property type="evidence" value="ECO:0007669"/>
    <property type="project" value="TreeGrafter"/>
</dbReference>
<dbReference type="InterPro" id="IPR025110">
    <property type="entry name" value="AMP-bd_C"/>
</dbReference>
<dbReference type="InterPro" id="IPR010071">
    <property type="entry name" value="AA_adenyl_dom"/>
</dbReference>
<dbReference type="FunFam" id="3.30.300.30:FF:000015">
    <property type="entry name" value="Nonribosomal peptide synthase SidD"/>
    <property type="match status" value="1"/>
</dbReference>
<gene>
    <name evidence="7" type="ORF">FZC78_22525</name>
</gene>
<dbReference type="PANTHER" id="PTHR45527">
    <property type="entry name" value="NONRIBOSOMAL PEPTIDE SYNTHETASE"/>
    <property type="match status" value="1"/>
</dbReference>
<dbReference type="PANTHER" id="PTHR45527:SF14">
    <property type="entry name" value="PLIPASTATIN SYNTHASE SUBUNIT B"/>
    <property type="match status" value="1"/>
</dbReference>
<feature type="domain" description="Carrier" evidence="6">
    <location>
        <begin position="108"/>
        <end position="183"/>
    </location>
</feature>
<dbReference type="GO" id="GO:0044550">
    <property type="term" value="P:secondary metabolite biosynthetic process"/>
    <property type="evidence" value="ECO:0007669"/>
    <property type="project" value="TreeGrafter"/>
</dbReference>
<feature type="domain" description="Carrier" evidence="6">
    <location>
        <begin position="1139"/>
        <end position="1216"/>
    </location>
</feature>
<proteinExistence type="inferred from homology"/>
<dbReference type="SUPFAM" id="SSF47336">
    <property type="entry name" value="ACP-like"/>
    <property type="match status" value="2"/>
</dbReference>
<dbReference type="OrthoDB" id="9765680at2"/>
<dbReference type="InterPro" id="IPR006162">
    <property type="entry name" value="Ppantetheine_attach_site"/>
</dbReference>
<dbReference type="Gene3D" id="3.30.300.30">
    <property type="match status" value="2"/>
</dbReference>
<dbReference type="Pfam" id="PF00501">
    <property type="entry name" value="AMP-binding"/>
    <property type="match status" value="1"/>
</dbReference>
<evidence type="ECO:0000313" key="7">
    <source>
        <dbReference type="EMBL" id="TYS13034.1"/>
    </source>
</evidence>
<comment type="similarity">
    <text evidence="2">Belongs to the ATP-dependent AMP-binding enzyme family.</text>
</comment>
<evidence type="ECO:0000259" key="6">
    <source>
        <dbReference type="PROSITE" id="PS50075"/>
    </source>
</evidence>
<evidence type="ECO:0000256" key="3">
    <source>
        <dbReference type="ARBA" id="ARBA00022450"/>
    </source>
</evidence>
<keyword evidence="5" id="KW-0045">Antibiotic biosynthesis</keyword>
<dbReference type="InterPro" id="IPR020806">
    <property type="entry name" value="PKS_PP-bd"/>
</dbReference>
<dbReference type="FunFam" id="3.40.50.980:FF:000001">
    <property type="entry name" value="Non-ribosomal peptide synthetase"/>
    <property type="match status" value="1"/>
</dbReference>
<dbReference type="Gene3D" id="3.30.559.10">
    <property type="entry name" value="Chloramphenicol acetyltransferase-like domain"/>
    <property type="match status" value="2"/>
</dbReference>
<dbReference type="NCBIfam" id="TIGR01733">
    <property type="entry name" value="AA-adenyl-dom"/>
    <property type="match status" value="1"/>
</dbReference>
<dbReference type="InterPro" id="IPR023213">
    <property type="entry name" value="CAT-like_dom_sf"/>
</dbReference>
<dbReference type="InterPro" id="IPR009081">
    <property type="entry name" value="PP-bd_ACP"/>
</dbReference>
<dbReference type="InterPro" id="IPR036736">
    <property type="entry name" value="ACP-like_sf"/>
</dbReference>
<dbReference type="PROSITE" id="PS50075">
    <property type="entry name" value="CARRIER"/>
    <property type="match status" value="2"/>
</dbReference>
<dbReference type="Pfam" id="PF13193">
    <property type="entry name" value="AMP-binding_C"/>
    <property type="match status" value="2"/>
</dbReference>
<dbReference type="GO" id="GO:0005829">
    <property type="term" value="C:cytosol"/>
    <property type="evidence" value="ECO:0007669"/>
    <property type="project" value="TreeGrafter"/>
</dbReference>
<organism evidence="7 8">
    <name type="scientific">Rossellomorea vietnamensis</name>
    <dbReference type="NCBI Taxonomy" id="218284"/>
    <lineage>
        <taxon>Bacteria</taxon>
        <taxon>Bacillati</taxon>
        <taxon>Bacillota</taxon>
        <taxon>Bacilli</taxon>
        <taxon>Bacillales</taxon>
        <taxon>Bacillaceae</taxon>
        <taxon>Rossellomorea</taxon>
    </lineage>
</organism>
<dbReference type="InterPro" id="IPR020845">
    <property type="entry name" value="AMP-binding_CS"/>
</dbReference>
<dbReference type="SMART" id="SM00823">
    <property type="entry name" value="PKS_PP"/>
    <property type="match status" value="2"/>
</dbReference>
<dbReference type="Pfam" id="PF00550">
    <property type="entry name" value="PP-binding"/>
    <property type="match status" value="2"/>
</dbReference>
<dbReference type="CDD" id="cd19531">
    <property type="entry name" value="LCL_NRPS-like"/>
    <property type="match status" value="2"/>
</dbReference>
<dbReference type="GO" id="GO:0008610">
    <property type="term" value="P:lipid biosynthetic process"/>
    <property type="evidence" value="ECO:0007669"/>
    <property type="project" value="UniProtKB-ARBA"/>
</dbReference>
<accession>A0A5D4NH26</accession>
<dbReference type="Gene3D" id="3.40.50.980">
    <property type="match status" value="2"/>
</dbReference>
<dbReference type="GO" id="GO:0003824">
    <property type="term" value="F:catalytic activity"/>
    <property type="evidence" value="ECO:0007669"/>
    <property type="project" value="InterPro"/>
</dbReference>
<dbReference type="SUPFAM" id="SSF56801">
    <property type="entry name" value="Acetyl-CoA synthetase-like"/>
    <property type="match status" value="2"/>
</dbReference>
<dbReference type="Gene3D" id="2.30.38.10">
    <property type="entry name" value="Luciferase, Domain 3"/>
    <property type="match status" value="1"/>
</dbReference>
<dbReference type="InterPro" id="IPR000873">
    <property type="entry name" value="AMP-dep_synth/lig_dom"/>
</dbReference>
<dbReference type="Proteomes" id="UP000322267">
    <property type="component" value="Unassembled WGS sequence"/>
</dbReference>